<dbReference type="EMBL" id="GBXM01007266">
    <property type="protein sequence ID" value="JAI01312.1"/>
    <property type="molecule type" value="Transcribed_RNA"/>
</dbReference>
<organism evidence="1">
    <name type="scientific">Anguilla anguilla</name>
    <name type="common">European freshwater eel</name>
    <name type="synonym">Muraena anguilla</name>
    <dbReference type="NCBI Taxonomy" id="7936"/>
    <lineage>
        <taxon>Eukaryota</taxon>
        <taxon>Metazoa</taxon>
        <taxon>Chordata</taxon>
        <taxon>Craniata</taxon>
        <taxon>Vertebrata</taxon>
        <taxon>Euteleostomi</taxon>
        <taxon>Actinopterygii</taxon>
        <taxon>Neopterygii</taxon>
        <taxon>Teleostei</taxon>
        <taxon>Anguilliformes</taxon>
        <taxon>Anguillidae</taxon>
        <taxon>Anguilla</taxon>
    </lineage>
</organism>
<sequence length="28" mass="3199">MGPFPVSKDPAFLRNSVLKPMKFFFIPS</sequence>
<evidence type="ECO:0000313" key="1">
    <source>
        <dbReference type="EMBL" id="JAI01312.1"/>
    </source>
</evidence>
<proteinExistence type="predicted"/>
<accession>A0A0E9XFX1</accession>
<protein>
    <submittedName>
        <fullName evidence="1">Uncharacterized protein</fullName>
    </submittedName>
</protein>
<reference evidence="1" key="1">
    <citation type="submission" date="2014-11" db="EMBL/GenBank/DDBJ databases">
        <authorList>
            <person name="Amaro Gonzalez C."/>
        </authorList>
    </citation>
    <scope>NUCLEOTIDE SEQUENCE</scope>
</reference>
<name>A0A0E9XFX1_ANGAN</name>
<reference evidence="1" key="2">
    <citation type="journal article" date="2015" name="Fish Shellfish Immunol.">
        <title>Early steps in the European eel (Anguilla anguilla)-Vibrio vulnificus interaction in the gills: Role of the RtxA13 toxin.</title>
        <authorList>
            <person name="Callol A."/>
            <person name="Pajuelo D."/>
            <person name="Ebbesson L."/>
            <person name="Teles M."/>
            <person name="MacKenzie S."/>
            <person name="Amaro C."/>
        </authorList>
    </citation>
    <scope>NUCLEOTIDE SEQUENCE</scope>
</reference>
<dbReference type="AlphaFoldDB" id="A0A0E9XFX1"/>